<evidence type="ECO:0000313" key="4">
    <source>
        <dbReference type="Proteomes" id="UP000234206"/>
    </source>
</evidence>
<evidence type="ECO:0008006" key="5">
    <source>
        <dbReference type="Google" id="ProtNLM"/>
    </source>
</evidence>
<dbReference type="AlphaFoldDB" id="A0A2I1PA43"/>
<feature type="region of interest" description="Disordered" evidence="1">
    <location>
        <begin position="1"/>
        <end position="41"/>
    </location>
</feature>
<dbReference type="Pfam" id="PF11209">
    <property type="entry name" value="LmeA"/>
    <property type="match status" value="1"/>
</dbReference>
<dbReference type="InterPro" id="IPR021373">
    <property type="entry name" value="DUF2993"/>
</dbReference>
<reference evidence="3 4" key="1">
    <citation type="submission" date="2017-12" db="EMBL/GenBank/DDBJ databases">
        <title>Phylogenetic diversity of female urinary microbiome.</title>
        <authorList>
            <person name="Thomas-White K."/>
            <person name="Wolfe A.J."/>
        </authorList>
    </citation>
    <scope>NUCLEOTIDE SEQUENCE [LARGE SCALE GENOMIC DNA]</scope>
    <source>
        <strain evidence="3 4">UMB1298</strain>
    </source>
</reference>
<organism evidence="3 4">
    <name type="scientific">Kytococcus schroeteri</name>
    <dbReference type="NCBI Taxonomy" id="138300"/>
    <lineage>
        <taxon>Bacteria</taxon>
        <taxon>Bacillati</taxon>
        <taxon>Actinomycetota</taxon>
        <taxon>Actinomycetes</taxon>
        <taxon>Micrococcales</taxon>
        <taxon>Kytococcaceae</taxon>
        <taxon>Kytococcus</taxon>
    </lineage>
</organism>
<dbReference type="EMBL" id="PKIZ01000012">
    <property type="protein sequence ID" value="PKZ41500.1"/>
    <property type="molecule type" value="Genomic_DNA"/>
</dbReference>
<accession>A0A2I1PA43</accession>
<gene>
    <name evidence="3" type="ORF">CYJ76_07230</name>
</gene>
<keyword evidence="2" id="KW-1133">Transmembrane helix</keyword>
<keyword evidence="4" id="KW-1185">Reference proteome</keyword>
<feature type="compositionally biased region" description="Basic and acidic residues" evidence="1">
    <location>
        <begin position="22"/>
        <end position="38"/>
    </location>
</feature>
<feature type="transmembrane region" description="Helical" evidence="2">
    <location>
        <begin position="46"/>
        <end position="67"/>
    </location>
</feature>
<name>A0A2I1PA43_9MICO</name>
<evidence type="ECO:0000313" key="3">
    <source>
        <dbReference type="EMBL" id="PKZ41500.1"/>
    </source>
</evidence>
<protein>
    <recommendedName>
        <fullName evidence="5">DUF2993 domain-containing protein</fullName>
    </recommendedName>
</protein>
<dbReference type="Proteomes" id="UP000234206">
    <property type="component" value="Unassembled WGS sequence"/>
</dbReference>
<sequence length="273" mass="29018">MEAAVTDPVETVGARPAAAEGKGVHEAGGRPERPGDRGARRRDRRAVAALVALLVLLLTLLVGDLALRRYVVGRIEQEVGATAHGRVRADLDGWPTAWHVARDEYPEIDGTLSGAVVEVRGRTVLVDADVRARDVRDLSGGGDAVHVEHLAGRVRTSWEDLSRVTGADLSGDEDGRLSITTDVPVMGERLPVRVTGRPVVDPATGQLGLADAQASLDEVDVPQDVVDGLLPRVATYANLPTYEGLRWTGVRATAEGVELELRGEGVDLPRHAG</sequence>
<evidence type="ECO:0000256" key="1">
    <source>
        <dbReference type="SAM" id="MobiDB-lite"/>
    </source>
</evidence>
<evidence type="ECO:0000256" key="2">
    <source>
        <dbReference type="SAM" id="Phobius"/>
    </source>
</evidence>
<proteinExistence type="predicted"/>
<keyword evidence="2" id="KW-0812">Transmembrane</keyword>
<comment type="caution">
    <text evidence="3">The sequence shown here is derived from an EMBL/GenBank/DDBJ whole genome shotgun (WGS) entry which is preliminary data.</text>
</comment>
<keyword evidence="2" id="KW-0472">Membrane</keyword>